<organism evidence="1 2">
    <name type="scientific">Colocasia esculenta</name>
    <name type="common">Wild taro</name>
    <name type="synonym">Arum esculentum</name>
    <dbReference type="NCBI Taxonomy" id="4460"/>
    <lineage>
        <taxon>Eukaryota</taxon>
        <taxon>Viridiplantae</taxon>
        <taxon>Streptophyta</taxon>
        <taxon>Embryophyta</taxon>
        <taxon>Tracheophyta</taxon>
        <taxon>Spermatophyta</taxon>
        <taxon>Magnoliopsida</taxon>
        <taxon>Liliopsida</taxon>
        <taxon>Araceae</taxon>
        <taxon>Aroideae</taxon>
        <taxon>Colocasieae</taxon>
        <taxon>Colocasia</taxon>
    </lineage>
</organism>
<protein>
    <submittedName>
        <fullName evidence="1">Uncharacterized protein</fullName>
    </submittedName>
</protein>
<dbReference type="Proteomes" id="UP000652761">
    <property type="component" value="Unassembled WGS sequence"/>
</dbReference>
<dbReference type="EMBL" id="NMUH01000032">
    <property type="protein sequence ID" value="MQL69239.1"/>
    <property type="molecule type" value="Genomic_DNA"/>
</dbReference>
<evidence type="ECO:0000313" key="1">
    <source>
        <dbReference type="EMBL" id="MQL69239.1"/>
    </source>
</evidence>
<gene>
    <name evidence="1" type="ORF">Taro_001528</name>
</gene>
<name>A0A843TKY7_COLES</name>
<keyword evidence="2" id="KW-1185">Reference proteome</keyword>
<comment type="caution">
    <text evidence="1">The sequence shown here is derived from an EMBL/GenBank/DDBJ whole genome shotgun (WGS) entry which is preliminary data.</text>
</comment>
<evidence type="ECO:0000313" key="2">
    <source>
        <dbReference type="Proteomes" id="UP000652761"/>
    </source>
</evidence>
<accession>A0A843TKY7</accession>
<proteinExistence type="predicted"/>
<dbReference type="AlphaFoldDB" id="A0A843TKY7"/>
<reference evidence="1" key="1">
    <citation type="submission" date="2017-07" db="EMBL/GenBank/DDBJ databases">
        <title>Taro Niue Genome Assembly and Annotation.</title>
        <authorList>
            <person name="Atibalentja N."/>
            <person name="Keating K."/>
            <person name="Fields C.J."/>
        </authorList>
    </citation>
    <scope>NUCLEOTIDE SEQUENCE</scope>
    <source>
        <strain evidence="1">Niue_2</strain>
        <tissue evidence="1">Leaf</tissue>
    </source>
</reference>
<sequence length="89" mass="10211">MCLNAYTHGDLLNIEAFRTQEQRCLDTLYPWRLAQHGRLTRHGEGLRRFRSRMETTSLPSALAAGGYFHIERREGGYLHTDGGAFESKL</sequence>